<evidence type="ECO:0000313" key="1">
    <source>
        <dbReference type="EMBL" id="GHA87799.1"/>
    </source>
</evidence>
<dbReference type="AlphaFoldDB" id="A0A8J3CQX2"/>
<proteinExistence type="predicted"/>
<organism evidence="1 2">
    <name type="scientific">Algimonas arctica</name>
    <dbReference type="NCBI Taxonomy" id="1479486"/>
    <lineage>
        <taxon>Bacteria</taxon>
        <taxon>Pseudomonadati</taxon>
        <taxon>Pseudomonadota</taxon>
        <taxon>Alphaproteobacteria</taxon>
        <taxon>Maricaulales</taxon>
        <taxon>Robiginitomaculaceae</taxon>
        <taxon>Algimonas</taxon>
    </lineage>
</organism>
<gene>
    <name evidence="1" type="ORF">GCM10009069_08430</name>
</gene>
<reference evidence="1" key="1">
    <citation type="journal article" date="2014" name="Int. J. Syst. Evol. Microbiol.">
        <title>Complete genome sequence of Corynebacterium casei LMG S-19264T (=DSM 44701T), isolated from a smear-ripened cheese.</title>
        <authorList>
            <consortium name="US DOE Joint Genome Institute (JGI-PGF)"/>
            <person name="Walter F."/>
            <person name="Albersmeier A."/>
            <person name="Kalinowski J."/>
            <person name="Ruckert C."/>
        </authorList>
    </citation>
    <scope>NUCLEOTIDE SEQUENCE</scope>
    <source>
        <strain evidence="1">KCTC 32513</strain>
    </source>
</reference>
<sequence>MAPTAQMLLYIRPALTTAKTAAAGPLNTRRRFRPFGGCGFDSLRVDIVADAMDHRFSIRD</sequence>
<evidence type="ECO:0000313" key="2">
    <source>
        <dbReference type="Proteomes" id="UP000634004"/>
    </source>
</evidence>
<keyword evidence="2" id="KW-1185">Reference proteome</keyword>
<name>A0A8J3CQX2_9PROT</name>
<comment type="caution">
    <text evidence="1">The sequence shown here is derived from an EMBL/GenBank/DDBJ whole genome shotgun (WGS) entry which is preliminary data.</text>
</comment>
<protein>
    <submittedName>
        <fullName evidence="1">Uncharacterized protein</fullName>
    </submittedName>
</protein>
<dbReference type="Proteomes" id="UP000634004">
    <property type="component" value="Unassembled WGS sequence"/>
</dbReference>
<reference evidence="1" key="2">
    <citation type="submission" date="2020-09" db="EMBL/GenBank/DDBJ databases">
        <authorList>
            <person name="Sun Q."/>
            <person name="Kim S."/>
        </authorList>
    </citation>
    <scope>NUCLEOTIDE SEQUENCE</scope>
    <source>
        <strain evidence="1">KCTC 32513</strain>
    </source>
</reference>
<dbReference type="EMBL" id="BMZH01000003">
    <property type="protein sequence ID" value="GHA87799.1"/>
    <property type="molecule type" value="Genomic_DNA"/>
</dbReference>
<accession>A0A8J3CQX2</accession>